<keyword evidence="2" id="KW-1185">Reference proteome</keyword>
<gene>
    <name evidence="1" type="ORF">JI435_400110</name>
</gene>
<protein>
    <submittedName>
        <fullName evidence="1">Uncharacterized protein</fullName>
    </submittedName>
</protein>
<accession>A0A7U2HVD8</accession>
<dbReference type="EMBL" id="CP069023">
    <property type="protein sequence ID" value="QRC90091.1"/>
    <property type="molecule type" value="Genomic_DNA"/>
</dbReference>
<sequence>MSNISYEAHLFEFQMLERRGNMFVPVQYQSESISLVLSIRDGYRLRVEGAEYVMWGSDTVAFLYHLVVSAKSQGQRGRRMRYHHQGRC</sequence>
<dbReference type="VEuPathDB" id="FungiDB:JI435_400110"/>
<name>A0A7U2HVD8_PHANO</name>
<evidence type="ECO:0000313" key="1">
    <source>
        <dbReference type="EMBL" id="QRC90091.1"/>
    </source>
</evidence>
<evidence type="ECO:0000313" key="2">
    <source>
        <dbReference type="Proteomes" id="UP000663193"/>
    </source>
</evidence>
<reference evidence="2" key="1">
    <citation type="journal article" date="2021" name="BMC Genomics">
        <title>Chromosome-level genome assembly and manually-curated proteome of model necrotroph Parastagonospora nodorum Sn15 reveals a genome-wide trove of candidate effector homologs, and redundancy of virulence-related functions within an accessory chromosome.</title>
        <authorList>
            <person name="Bertazzoni S."/>
            <person name="Jones D.A.B."/>
            <person name="Phan H.T."/>
            <person name="Tan K.-C."/>
            <person name="Hane J.K."/>
        </authorList>
    </citation>
    <scope>NUCLEOTIDE SEQUENCE [LARGE SCALE GENOMIC DNA]</scope>
    <source>
        <strain evidence="2">SN15 / ATCC MYA-4574 / FGSC 10173)</strain>
    </source>
</reference>
<dbReference type="AlphaFoldDB" id="A0A7U2HVD8"/>
<proteinExistence type="predicted"/>
<dbReference type="Proteomes" id="UP000663193">
    <property type="component" value="Chromosome 1"/>
</dbReference>
<organism evidence="1 2">
    <name type="scientific">Phaeosphaeria nodorum (strain SN15 / ATCC MYA-4574 / FGSC 10173)</name>
    <name type="common">Glume blotch fungus</name>
    <name type="synonym">Parastagonospora nodorum</name>
    <dbReference type="NCBI Taxonomy" id="321614"/>
    <lineage>
        <taxon>Eukaryota</taxon>
        <taxon>Fungi</taxon>
        <taxon>Dikarya</taxon>
        <taxon>Ascomycota</taxon>
        <taxon>Pezizomycotina</taxon>
        <taxon>Dothideomycetes</taxon>
        <taxon>Pleosporomycetidae</taxon>
        <taxon>Pleosporales</taxon>
        <taxon>Pleosporineae</taxon>
        <taxon>Phaeosphaeriaceae</taxon>
        <taxon>Parastagonospora</taxon>
    </lineage>
</organism>